<evidence type="ECO:0000313" key="3">
    <source>
        <dbReference type="EMBL" id="QDV08694.1"/>
    </source>
</evidence>
<evidence type="ECO:0000259" key="2">
    <source>
        <dbReference type="SMART" id="SM01259"/>
    </source>
</evidence>
<feature type="transmembrane region" description="Helical" evidence="1">
    <location>
        <begin position="115"/>
        <end position="138"/>
    </location>
</feature>
<dbReference type="GO" id="GO:0016020">
    <property type="term" value="C:membrane"/>
    <property type="evidence" value="ECO:0007669"/>
    <property type="project" value="GOC"/>
</dbReference>
<feature type="transmembrane region" description="Helical" evidence="1">
    <location>
        <begin position="150"/>
        <end position="168"/>
    </location>
</feature>
<keyword evidence="4" id="KW-1185">Reference proteome</keyword>
<gene>
    <name evidence="3" type="ORF">Poly30_42470</name>
</gene>
<accession>A0A518EX72</accession>
<dbReference type="InterPro" id="IPR011499">
    <property type="entry name" value="Lipid_A_biosynth_N"/>
</dbReference>
<dbReference type="GO" id="GO:0008915">
    <property type="term" value="F:lipid-A-disaccharide synthase activity"/>
    <property type="evidence" value="ECO:0007669"/>
    <property type="project" value="InterPro"/>
</dbReference>
<evidence type="ECO:0000256" key="1">
    <source>
        <dbReference type="SAM" id="Phobius"/>
    </source>
</evidence>
<dbReference type="RefSeq" id="WP_419190437.1">
    <property type="nucleotide sequence ID" value="NZ_CP036434.1"/>
</dbReference>
<dbReference type="GO" id="GO:0009245">
    <property type="term" value="P:lipid A biosynthetic process"/>
    <property type="evidence" value="ECO:0007669"/>
    <property type="project" value="InterPro"/>
</dbReference>
<keyword evidence="1" id="KW-0472">Membrane</keyword>
<dbReference type="SMART" id="SM01259">
    <property type="entry name" value="LAB_N"/>
    <property type="match status" value="1"/>
</dbReference>
<feature type="domain" description="Lipid A biosynthesis N-terminal" evidence="2">
    <location>
        <begin position="120"/>
        <end position="191"/>
    </location>
</feature>
<name>A0A518EX72_9BACT</name>
<organism evidence="3 4">
    <name type="scientific">Saltatorellus ferox</name>
    <dbReference type="NCBI Taxonomy" id="2528018"/>
    <lineage>
        <taxon>Bacteria</taxon>
        <taxon>Pseudomonadati</taxon>
        <taxon>Planctomycetota</taxon>
        <taxon>Planctomycetia</taxon>
        <taxon>Planctomycetia incertae sedis</taxon>
        <taxon>Saltatorellus</taxon>
    </lineage>
</organism>
<dbReference type="AlphaFoldDB" id="A0A518EX72"/>
<reference evidence="3 4" key="1">
    <citation type="submission" date="2019-02" db="EMBL/GenBank/DDBJ databases">
        <title>Deep-cultivation of Planctomycetes and their phenomic and genomic characterization uncovers novel biology.</title>
        <authorList>
            <person name="Wiegand S."/>
            <person name="Jogler M."/>
            <person name="Boedeker C."/>
            <person name="Pinto D."/>
            <person name="Vollmers J."/>
            <person name="Rivas-Marin E."/>
            <person name="Kohn T."/>
            <person name="Peeters S.H."/>
            <person name="Heuer A."/>
            <person name="Rast P."/>
            <person name="Oberbeckmann S."/>
            <person name="Bunk B."/>
            <person name="Jeske O."/>
            <person name="Meyerdierks A."/>
            <person name="Storesund J.E."/>
            <person name="Kallscheuer N."/>
            <person name="Luecker S."/>
            <person name="Lage O.M."/>
            <person name="Pohl T."/>
            <person name="Merkel B.J."/>
            <person name="Hornburger P."/>
            <person name="Mueller R.-W."/>
            <person name="Bruemmer F."/>
            <person name="Labrenz M."/>
            <person name="Spormann A.M."/>
            <person name="Op den Camp H."/>
            <person name="Overmann J."/>
            <person name="Amann R."/>
            <person name="Jetten M.S.M."/>
            <person name="Mascher T."/>
            <person name="Medema M.H."/>
            <person name="Devos D.P."/>
            <person name="Kaster A.-K."/>
            <person name="Ovreas L."/>
            <person name="Rohde M."/>
            <person name="Galperin M.Y."/>
            <person name="Jogler C."/>
        </authorList>
    </citation>
    <scope>NUCLEOTIDE SEQUENCE [LARGE SCALE GENOMIC DNA]</scope>
    <source>
        <strain evidence="3 4">Poly30</strain>
    </source>
</reference>
<proteinExistence type="predicted"/>
<dbReference type="EMBL" id="CP036434">
    <property type="protein sequence ID" value="QDV08694.1"/>
    <property type="molecule type" value="Genomic_DNA"/>
</dbReference>
<dbReference type="Pfam" id="PF07578">
    <property type="entry name" value="LAB_N"/>
    <property type="match status" value="1"/>
</dbReference>
<protein>
    <submittedName>
        <fullName evidence="3">Lipid-A-disaccharide synthase</fullName>
    </submittedName>
</protein>
<feature type="transmembrane region" description="Helical" evidence="1">
    <location>
        <begin position="20"/>
        <end position="38"/>
    </location>
</feature>
<keyword evidence="1" id="KW-1133">Transmembrane helix</keyword>
<sequence length="199" mass="22351">MTESRESFEPPVSTRRHDYGLLIVLVTILVLVGSALFLEARSEQQSSGERVEIDLKAPLQKLDLRRTGDGLIVVDKLGREFSGERWLEAVAMEQEFQRGAGPLYVIFNITKPVGFLWVSIGFIGQAAFTFRMLLQWFASERAGRSVVPLAFWYGSLAGGLLLLVYFIWRRDVVGVTGQSTGIFVYSRNIMLARRAFKAA</sequence>
<dbReference type="Proteomes" id="UP000320390">
    <property type="component" value="Chromosome"/>
</dbReference>
<keyword evidence="1" id="KW-0812">Transmembrane</keyword>
<evidence type="ECO:0000313" key="4">
    <source>
        <dbReference type="Proteomes" id="UP000320390"/>
    </source>
</evidence>